<proteinExistence type="predicted"/>
<feature type="compositionally biased region" description="Low complexity" evidence="1">
    <location>
        <begin position="28"/>
        <end position="47"/>
    </location>
</feature>
<organism evidence="2 3">
    <name type="scientific">Prorocentrum cordatum</name>
    <dbReference type="NCBI Taxonomy" id="2364126"/>
    <lineage>
        <taxon>Eukaryota</taxon>
        <taxon>Sar</taxon>
        <taxon>Alveolata</taxon>
        <taxon>Dinophyceae</taxon>
        <taxon>Prorocentrales</taxon>
        <taxon>Prorocentraceae</taxon>
        <taxon>Prorocentrum</taxon>
    </lineage>
</organism>
<gene>
    <name evidence="2" type="ORF">PCOR1329_LOCUS12850</name>
</gene>
<feature type="compositionally biased region" description="Basic residues" evidence="1">
    <location>
        <begin position="1"/>
        <end position="12"/>
    </location>
</feature>
<evidence type="ECO:0000256" key="1">
    <source>
        <dbReference type="SAM" id="MobiDB-lite"/>
    </source>
</evidence>
<evidence type="ECO:0000313" key="2">
    <source>
        <dbReference type="EMBL" id="CAK0806737.1"/>
    </source>
</evidence>
<feature type="region of interest" description="Disordered" evidence="1">
    <location>
        <begin position="1"/>
        <end position="53"/>
    </location>
</feature>
<evidence type="ECO:0008006" key="4">
    <source>
        <dbReference type="Google" id="ProtNLM"/>
    </source>
</evidence>
<comment type="caution">
    <text evidence="2">The sequence shown here is derived from an EMBL/GenBank/DDBJ whole genome shotgun (WGS) entry which is preliminary data.</text>
</comment>
<dbReference type="Proteomes" id="UP001189429">
    <property type="component" value="Unassembled WGS sequence"/>
</dbReference>
<keyword evidence="3" id="KW-1185">Reference proteome</keyword>
<name>A0ABN9QN30_9DINO</name>
<feature type="compositionally biased region" description="Basic residues" evidence="1">
    <location>
        <begin position="346"/>
        <end position="356"/>
    </location>
</feature>
<reference evidence="2" key="1">
    <citation type="submission" date="2023-10" db="EMBL/GenBank/DDBJ databases">
        <authorList>
            <person name="Chen Y."/>
            <person name="Shah S."/>
            <person name="Dougan E. K."/>
            <person name="Thang M."/>
            <person name="Chan C."/>
        </authorList>
    </citation>
    <scope>NUCLEOTIDE SEQUENCE [LARGE SCALE GENOMIC DNA]</scope>
</reference>
<sequence>MGNGSRTKRRGVLRAGKEAPRKPAGNGKPLARKPAAAAPMRKPSAAPVRKPSAFIRRKPSSVPYLPPTVPEGGRLVSDSHKSKLFHVEMPSFVEVLGMSDADVDQALRVAGCIPPTTDRTCWKCGYDMAEQENGDFRCWIKSCRCTMSAWAFTPLLNTGLTSTDYYRSLWATGCGLDQAQTHRVTGVSRKKVELLMPRVAEAAAWKSMRDADNFQHSTGEVEMDAFACSVRRAGSATQNVHSGRGIMTVDRATGKRVIFPAKDAAVQKGAPPPPEDADDVAPAMAKIDRERGLLNTDGAQIYKKKAKAAGITHTRTKRSIKQFAKTEKIGMKGLGAALAKMAAKRHKQMRNNKKRTASSTATTRAKGPMKSIKGPMKSTKKPVKSDKSMKGSKTSFLLTRSSIIMAEANIGVVKTSLYKRGYLGKRSESMRMMPQLFYENTPGLTPMLNAMGEFTKFFLDSCDPWQLFGNGNWRVVHQKE</sequence>
<feature type="region of interest" description="Disordered" evidence="1">
    <location>
        <begin position="346"/>
        <end position="391"/>
    </location>
</feature>
<evidence type="ECO:0000313" key="3">
    <source>
        <dbReference type="Proteomes" id="UP001189429"/>
    </source>
</evidence>
<feature type="compositionally biased region" description="Low complexity" evidence="1">
    <location>
        <begin position="357"/>
        <end position="366"/>
    </location>
</feature>
<protein>
    <recommendedName>
        <fullName evidence="4">ISXO2-like transposase domain-containing protein</fullName>
    </recommendedName>
</protein>
<accession>A0ABN9QN30</accession>
<dbReference type="EMBL" id="CAUYUJ010003780">
    <property type="protein sequence ID" value="CAK0806737.1"/>
    <property type="molecule type" value="Genomic_DNA"/>
</dbReference>